<feature type="domain" description="Transcription regulator PadR N-terminal" evidence="1">
    <location>
        <begin position="9"/>
        <end position="80"/>
    </location>
</feature>
<accession>A0ABV5IHK6</accession>
<dbReference type="EMBL" id="JBHMEI010000016">
    <property type="protein sequence ID" value="MFB9204017.1"/>
    <property type="molecule type" value="Genomic_DNA"/>
</dbReference>
<organism evidence="2 3">
    <name type="scientific">Nonomuraea spiralis</name>
    <dbReference type="NCBI Taxonomy" id="46182"/>
    <lineage>
        <taxon>Bacteria</taxon>
        <taxon>Bacillati</taxon>
        <taxon>Actinomycetota</taxon>
        <taxon>Actinomycetes</taxon>
        <taxon>Streptosporangiales</taxon>
        <taxon>Streptosporangiaceae</taxon>
        <taxon>Nonomuraea</taxon>
    </lineage>
</organism>
<dbReference type="Gene3D" id="1.10.10.10">
    <property type="entry name" value="Winged helix-like DNA-binding domain superfamily/Winged helix DNA-binding domain"/>
    <property type="match status" value="1"/>
</dbReference>
<dbReference type="InterPro" id="IPR036388">
    <property type="entry name" value="WH-like_DNA-bd_sf"/>
</dbReference>
<reference evidence="2 3" key="1">
    <citation type="submission" date="2024-09" db="EMBL/GenBank/DDBJ databases">
        <authorList>
            <person name="Sun Q."/>
            <person name="Mori K."/>
        </authorList>
    </citation>
    <scope>NUCLEOTIDE SEQUENCE [LARGE SCALE GENOMIC DNA]</scope>
    <source>
        <strain evidence="2 3">CCM 3426</strain>
    </source>
</reference>
<comment type="caution">
    <text evidence="2">The sequence shown here is derived from an EMBL/GenBank/DDBJ whole genome shotgun (WGS) entry which is preliminary data.</text>
</comment>
<dbReference type="InterPro" id="IPR036390">
    <property type="entry name" value="WH_DNA-bd_sf"/>
</dbReference>
<sequence>MSASTRILILGSLLDGPMNGYGVRRRLEMMGADTWANVAFGSIYHGLGKMADEGLLTVVEAGKGGKVVYELTEAGRYEFHHLLMYAWSEVKPVVDPFQVALTFMNRLEKQEILDALHGRIRQLRLNIDTIDHAYGTKQRYGEPRHLDENLRLTQAVLQAQLDWVEGAIGRVEKDELP</sequence>
<keyword evidence="3" id="KW-1185">Reference proteome</keyword>
<dbReference type="Proteomes" id="UP001589647">
    <property type="component" value="Unassembled WGS sequence"/>
</dbReference>
<evidence type="ECO:0000313" key="2">
    <source>
        <dbReference type="EMBL" id="MFB9204017.1"/>
    </source>
</evidence>
<gene>
    <name evidence="2" type="ORF">ACFFV7_22685</name>
</gene>
<name>A0ABV5IHK6_9ACTN</name>
<evidence type="ECO:0000259" key="1">
    <source>
        <dbReference type="Pfam" id="PF03551"/>
    </source>
</evidence>
<dbReference type="Pfam" id="PF03551">
    <property type="entry name" value="PadR"/>
    <property type="match status" value="1"/>
</dbReference>
<proteinExistence type="predicted"/>
<dbReference type="RefSeq" id="WP_189648861.1">
    <property type="nucleotide sequence ID" value="NZ_BMRC01000008.1"/>
</dbReference>
<dbReference type="PANTHER" id="PTHR43252:SF6">
    <property type="entry name" value="NEGATIVE TRANSCRIPTION REGULATOR PADR"/>
    <property type="match status" value="1"/>
</dbReference>
<evidence type="ECO:0000313" key="3">
    <source>
        <dbReference type="Proteomes" id="UP001589647"/>
    </source>
</evidence>
<protein>
    <submittedName>
        <fullName evidence="2">PadR family transcriptional regulator</fullName>
    </submittedName>
</protein>
<dbReference type="InterPro" id="IPR005149">
    <property type="entry name" value="Tscrpt_reg_PadR_N"/>
</dbReference>
<dbReference type="PANTHER" id="PTHR43252">
    <property type="entry name" value="TRANSCRIPTIONAL REGULATOR YQJI"/>
    <property type="match status" value="1"/>
</dbReference>
<dbReference type="SUPFAM" id="SSF46785">
    <property type="entry name" value="Winged helix' DNA-binding domain"/>
    <property type="match status" value="1"/>
</dbReference>